<organism evidence="2 3">
    <name type="scientific">Cellulomonas algicola</name>
    <dbReference type="NCBI Taxonomy" id="2071633"/>
    <lineage>
        <taxon>Bacteria</taxon>
        <taxon>Bacillati</taxon>
        <taxon>Actinomycetota</taxon>
        <taxon>Actinomycetes</taxon>
        <taxon>Micrococcales</taxon>
        <taxon>Cellulomonadaceae</taxon>
        <taxon>Cellulomonas</taxon>
    </lineage>
</organism>
<reference evidence="2 3" key="1">
    <citation type="submission" date="2018-11" db="EMBL/GenBank/DDBJ databases">
        <title>Draft genome sequence of Cellulomonas takizawaensis strain TKZ-21.</title>
        <authorList>
            <person name="Yamamura H."/>
            <person name="Hayashi T."/>
            <person name="Hamada M."/>
            <person name="Serisawa Y."/>
            <person name="Matsuyama K."/>
            <person name="Nakagawa Y."/>
            <person name="Otoguro M."/>
            <person name="Yanagida F."/>
            <person name="Hayakawa M."/>
        </authorList>
    </citation>
    <scope>NUCLEOTIDE SEQUENCE [LARGE SCALE GENOMIC DNA]</scope>
    <source>
        <strain evidence="2 3">TKZ-21</strain>
    </source>
</reference>
<evidence type="ECO:0000313" key="3">
    <source>
        <dbReference type="Proteomes" id="UP000288246"/>
    </source>
</evidence>
<keyword evidence="3" id="KW-1185">Reference proteome</keyword>
<comment type="caution">
    <text evidence="2">The sequence shown here is derived from an EMBL/GenBank/DDBJ whole genome shotgun (WGS) entry which is preliminary data.</text>
</comment>
<evidence type="ECO:0000313" key="2">
    <source>
        <dbReference type="EMBL" id="GCD20678.1"/>
    </source>
</evidence>
<dbReference type="EMBL" id="BHYL01000180">
    <property type="protein sequence ID" value="GCD20678.1"/>
    <property type="molecule type" value="Genomic_DNA"/>
</dbReference>
<accession>A0A401V190</accession>
<evidence type="ECO:0000256" key="1">
    <source>
        <dbReference type="SAM" id="MobiDB-lite"/>
    </source>
</evidence>
<sequence>MAFQDYRARMSSAEARERFVAALLAKAFSDEQMRLLRSVTIEDDDGEVALGDLLETPTPQQIGETVRLMLENPSLLDGDSLAALGDLFGRGAPGREHHPLKVRRLVDPAPGPDGPHASAGPR</sequence>
<feature type="region of interest" description="Disordered" evidence="1">
    <location>
        <begin position="90"/>
        <end position="122"/>
    </location>
</feature>
<proteinExistence type="predicted"/>
<name>A0A401V190_9CELL</name>
<dbReference type="Proteomes" id="UP000288246">
    <property type="component" value="Unassembled WGS sequence"/>
</dbReference>
<gene>
    <name evidence="2" type="ORF">CTKZ_22400</name>
</gene>
<protein>
    <submittedName>
        <fullName evidence="2">Uncharacterized protein</fullName>
    </submittedName>
</protein>
<dbReference type="AlphaFoldDB" id="A0A401V190"/>